<accession>A0AA91IWC8</accession>
<sequence length="86" mass="9050">MIPRLPATSLVHLHRADLTVPPASALTHLHRGLVVVALPAERPDSAESLVVFLDGTLVEAGTTAELTAADGTYARLRRAWETGSAA</sequence>
<reference evidence="1 2" key="1">
    <citation type="submission" date="2016-06" db="EMBL/GenBank/DDBJ databases">
        <authorList>
            <person name="Sutton G."/>
            <person name="Brinkac L."/>
            <person name="Sanka R."/>
            <person name="Adams M."/>
            <person name="Lau E."/>
            <person name="Garcia-Basteiro A."/>
            <person name="Lopez-Varela E."/>
            <person name="Palencia S."/>
        </authorList>
    </citation>
    <scope>NUCLEOTIDE SEQUENCE [LARGE SCALE GENOMIC DNA]</scope>
    <source>
        <strain evidence="1 2">1211594.5</strain>
    </source>
</reference>
<dbReference type="AlphaFoldDB" id="A0AA91IWC8"/>
<organism evidence="1 2">
    <name type="scientific">Mycolicibacter heraklionensis</name>
    <dbReference type="NCBI Taxonomy" id="512402"/>
    <lineage>
        <taxon>Bacteria</taxon>
        <taxon>Bacillati</taxon>
        <taxon>Actinomycetota</taxon>
        <taxon>Actinomycetes</taxon>
        <taxon>Mycobacteriales</taxon>
        <taxon>Mycobacteriaceae</taxon>
        <taxon>Mycolicibacter</taxon>
    </lineage>
</organism>
<proteinExistence type="predicted"/>
<dbReference type="Proteomes" id="UP000093712">
    <property type="component" value="Unassembled WGS sequence"/>
</dbReference>
<gene>
    <name evidence="1" type="ORF">A5649_10780</name>
</gene>
<protein>
    <submittedName>
        <fullName evidence="1">Uncharacterized protein</fullName>
    </submittedName>
</protein>
<dbReference type="EMBL" id="LZME01000137">
    <property type="protein sequence ID" value="OBK81652.1"/>
    <property type="molecule type" value="Genomic_DNA"/>
</dbReference>
<evidence type="ECO:0000313" key="2">
    <source>
        <dbReference type="Proteomes" id="UP000093712"/>
    </source>
</evidence>
<comment type="caution">
    <text evidence="1">The sequence shown here is derived from an EMBL/GenBank/DDBJ whole genome shotgun (WGS) entry which is preliminary data.</text>
</comment>
<name>A0AA91IWC8_9MYCO</name>
<evidence type="ECO:0000313" key="1">
    <source>
        <dbReference type="EMBL" id="OBK81652.1"/>
    </source>
</evidence>